<evidence type="ECO:0000259" key="1">
    <source>
        <dbReference type="Pfam" id="PF00561"/>
    </source>
</evidence>
<evidence type="ECO:0000313" key="2">
    <source>
        <dbReference type="EMBL" id="CAA0110692.1"/>
    </source>
</evidence>
<dbReference type="OrthoDB" id="7958481at2"/>
<dbReference type="Proteomes" id="UP000434580">
    <property type="component" value="Unassembled WGS sequence"/>
</dbReference>
<accession>A0A5S9Q6B5</accession>
<gene>
    <name evidence="2" type="ORF">DPBNPPHM_01405</name>
</gene>
<name>A0A5S9Q6B5_9GAMM</name>
<reference evidence="2 3" key="1">
    <citation type="submission" date="2019-11" db="EMBL/GenBank/DDBJ databases">
        <authorList>
            <person name="Holert J."/>
        </authorList>
    </citation>
    <scope>NUCLEOTIDE SEQUENCE [LARGE SCALE GENOMIC DNA]</scope>
    <source>
        <strain evidence="2">BC5_2</strain>
    </source>
</reference>
<dbReference type="InterPro" id="IPR029058">
    <property type="entry name" value="AB_hydrolase_fold"/>
</dbReference>
<dbReference type="Gene3D" id="3.40.50.1820">
    <property type="entry name" value="alpha/beta hydrolase"/>
    <property type="match status" value="1"/>
</dbReference>
<dbReference type="Pfam" id="PF00561">
    <property type="entry name" value="Abhydrolase_1"/>
    <property type="match status" value="1"/>
</dbReference>
<feature type="domain" description="AB hydrolase-1" evidence="1">
    <location>
        <begin position="20"/>
        <end position="119"/>
    </location>
</feature>
<dbReference type="AlphaFoldDB" id="A0A5S9Q6B5"/>
<dbReference type="SUPFAM" id="SSF53474">
    <property type="entry name" value="alpha/beta-Hydrolases"/>
    <property type="match status" value="1"/>
</dbReference>
<dbReference type="PRINTS" id="PR00111">
    <property type="entry name" value="ABHYDROLASE"/>
</dbReference>
<dbReference type="PANTHER" id="PTHR43433">
    <property type="entry name" value="HYDROLASE, ALPHA/BETA FOLD FAMILY PROTEIN"/>
    <property type="match status" value="1"/>
</dbReference>
<dbReference type="InterPro" id="IPR050471">
    <property type="entry name" value="AB_hydrolase"/>
</dbReference>
<sequence length="277" mass="31140">MAFFEDGALRLHFDIRGRGPRLLFHPGTASDLRVFPNIFDSPLAKRFKILCFDPRGIGQSNSPDASPTMTDYADDMLRLMQHVGWSDALVVGESFGGMVAQEFALRHSQCVRKLVLIVSSAGGAGGSSFPYHQYDVVNMSIRERAAFWVEAGDIRMPSSEQIAMNQDDYKRAFAFYQQVFEHAAANAESTAFSARQMHARKGHDTFSRLVDLNIETLVCGGRYDRTAPIANQIALFEQLPNARLGFFRGGHNVMWQDAMMWDCIETFLTHQSEEGER</sequence>
<dbReference type="PANTHER" id="PTHR43433:SF5">
    <property type="entry name" value="AB HYDROLASE-1 DOMAIN-CONTAINING PROTEIN"/>
    <property type="match status" value="1"/>
</dbReference>
<proteinExistence type="predicted"/>
<organism evidence="2 3">
    <name type="scientific">BD1-7 clade bacterium</name>
    <dbReference type="NCBI Taxonomy" id="2029982"/>
    <lineage>
        <taxon>Bacteria</taxon>
        <taxon>Pseudomonadati</taxon>
        <taxon>Pseudomonadota</taxon>
        <taxon>Gammaproteobacteria</taxon>
        <taxon>Cellvibrionales</taxon>
        <taxon>Spongiibacteraceae</taxon>
        <taxon>BD1-7 clade</taxon>
    </lineage>
</organism>
<dbReference type="InterPro" id="IPR000073">
    <property type="entry name" value="AB_hydrolase_1"/>
</dbReference>
<evidence type="ECO:0000313" key="3">
    <source>
        <dbReference type="Proteomes" id="UP000434580"/>
    </source>
</evidence>
<dbReference type="EMBL" id="CACSII010000016">
    <property type="protein sequence ID" value="CAA0110692.1"/>
    <property type="molecule type" value="Genomic_DNA"/>
</dbReference>
<protein>
    <recommendedName>
        <fullName evidence="1">AB hydrolase-1 domain-containing protein</fullName>
    </recommendedName>
</protein>